<evidence type="ECO:0000313" key="4">
    <source>
        <dbReference type="Proteomes" id="UP001595476"/>
    </source>
</evidence>
<dbReference type="Gene3D" id="3.40.50.1400">
    <property type="match status" value="1"/>
</dbReference>
<comment type="caution">
    <text evidence="3">The sequence shown here is derived from an EMBL/GenBank/DDBJ whole genome shotgun (WGS) entry which is preliminary data.</text>
</comment>
<evidence type="ECO:0000256" key="1">
    <source>
        <dbReference type="ARBA" id="ARBA00022723"/>
    </source>
</evidence>
<dbReference type="InterPro" id="IPR050963">
    <property type="entry name" value="Sirohydro_Cobaltochel/CbiX"/>
</dbReference>
<reference evidence="4" key="1">
    <citation type="journal article" date="2019" name="Int. J. Syst. Evol. Microbiol.">
        <title>The Global Catalogue of Microorganisms (GCM) 10K type strain sequencing project: providing services to taxonomists for standard genome sequencing and annotation.</title>
        <authorList>
            <consortium name="The Broad Institute Genomics Platform"/>
            <consortium name="The Broad Institute Genome Sequencing Center for Infectious Disease"/>
            <person name="Wu L."/>
            <person name="Ma J."/>
        </authorList>
    </citation>
    <scope>NUCLEOTIDE SEQUENCE [LARGE SCALE GENOMIC DNA]</scope>
    <source>
        <strain evidence="4">KCTC 52438</strain>
    </source>
</reference>
<dbReference type="EMBL" id="JBHRSZ010000001">
    <property type="protein sequence ID" value="MFC3149561.1"/>
    <property type="molecule type" value="Genomic_DNA"/>
</dbReference>
<dbReference type="CDD" id="cd03416">
    <property type="entry name" value="CbiX_SirB_N"/>
    <property type="match status" value="1"/>
</dbReference>
<dbReference type="SUPFAM" id="SSF53800">
    <property type="entry name" value="Chelatase"/>
    <property type="match status" value="1"/>
</dbReference>
<dbReference type="InterPro" id="IPR002762">
    <property type="entry name" value="CbiX-like"/>
</dbReference>
<keyword evidence="2" id="KW-0456">Lyase</keyword>
<keyword evidence="1" id="KW-0479">Metal-binding</keyword>
<organism evidence="3 4">
    <name type="scientific">Litoribrevibacter euphylliae</name>
    <dbReference type="NCBI Taxonomy" id="1834034"/>
    <lineage>
        <taxon>Bacteria</taxon>
        <taxon>Pseudomonadati</taxon>
        <taxon>Pseudomonadota</taxon>
        <taxon>Gammaproteobacteria</taxon>
        <taxon>Oceanospirillales</taxon>
        <taxon>Oceanospirillaceae</taxon>
        <taxon>Litoribrevibacter</taxon>
    </lineage>
</organism>
<name>A0ABV7HDC8_9GAMM</name>
<dbReference type="PANTHER" id="PTHR33542">
    <property type="entry name" value="SIROHYDROCHLORIN FERROCHELATASE, CHLOROPLASTIC"/>
    <property type="match status" value="1"/>
</dbReference>
<dbReference type="Pfam" id="PF01903">
    <property type="entry name" value="CbiX"/>
    <property type="match status" value="1"/>
</dbReference>
<evidence type="ECO:0000256" key="2">
    <source>
        <dbReference type="ARBA" id="ARBA00023239"/>
    </source>
</evidence>
<sequence length="118" mass="13181">MRVLLVLAHGSRVTKSNEEVIAFAQQLAELTSGYDRVEPCFLELTEPRFSTVLNAIAADEIGEIVVYPHFLAEGRHVRDDVPMIIEEFKQTHPSVQVILKPYLGMWSGLAEFIAAGLE</sequence>
<dbReference type="PANTHER" id="PTHR33542:SF3">
    <property type="entry name" value="SIROHYDROCHLORIN FERROCHELATASE, CHLOROPLASTIC"/>
    <property type="match status" value="1"/>
</dbReference>
<gene>
    <name evidence="3" type="ORF">ACFOEK_00820</name>
</gene>
<keyword evidence="4" id="KW-1185">Reference proteome</keyword>
<proteinExistence type="predicted"/>
<dbReference type="Proteomes" id="UP001595476">
    <property type="component" value="Unassembled WGS sequence"/>
</dbReference>
<dbReference type="RefSeq" id="WP_386714725.1">
    <property type="nucleotide sequence ID" value="NZ_JBHRSZ010000001.1"/>
</dbReference>
<evidence type="ECO:0000313" key="3">
    <source>
        <dbReference type="EMBL" id="MFC3149561.1"/>
    </source>
</evidence>
<accession>A0ABV7HDC8</accession>
<protein>
    <submittedName>
        <fullName evidence="3">Sirohydrochlorin chelatase</fullName>
    </submittedName>
</protein>